<comment type="subcellular location">
    <subcellularLocation>
        <location evidence="9">Cell inner membrane</location>
        <topology evidence="9">Peripheral membrane protein</topology>
        <orientation evidence="9">Cytoplasmic side</orientation>
    </subcellularLocation>
</comment>
<evidence type="ECO:0000256" key="4">
    <source>
        <dbReference type="ARBA" id="ARBA00022519"/>
    </source>
</evidence>
<dbReference type="Gene3D" id="3.40.190.80">
    <property type="match status" value="1"/>
</dbReference>
<dbReference type="GO" id="GO:0046854">
    <property type="term" value="P:phosphatidylinositol phosphate biosynthetic process"/>
    <property type="evidence" value="ECO:0007669"/>
    <property type="project" value="InterPro"/>
</dbReference>
<comment type="caution">
    <text evidence="11">The sequence shown here is derived from an EMBL/GenBank/DDBJ whole genome shotgun (WGS) entry which is preliminary data.</text>
</comment>
<comment type="catalytic activity">
    <reaction evidence="1 9">
        <text>adenosine 3',5'-bisphosphate + H2O = AMP + phosphate</text>
        <dbReference type="Rhea" id="RHEA:10040"/>
        <dbReference type="ChEBI" id="CHEBI:15377"/>
        <dbReference type="ChEBI" id="CHEBI:43474"/>
        <dbReference type="ChEBI" id="CHEBI:58343"/>
        <dbReference type="ChEBI" id="CHEBI:456215"/>
        <dbReference type="EC" id="3.1.3.7"/>
    </reaction>
</comment>
<feature type="binding site" evidence="10">
    <location>
        <position position="83"/>
    </location>
    <ligand>
        <name>Mg(2+)</name>
        <dbReference type="ChEBI" id="CHEBI:18420"/>
        <label>1</label>
        <note>catalytic</note>
    </ligand>
</feature>
<dbReference type="SUPFAM" id="SSF56655">
    <property type="entry name" value="Carbohydrate phosphatase"/>
    <property type="match status" value="1"/>
</dbReference>
<proteinExistence type="inferred from homology"/>
<dbReference type="InterPro" id="IPR000760">
    <property type="entry name" value="Inositol_monophosphatase-like"/>
</dbReference>
<evidence type="ECO:0000256" key="8">
    <source>
        <dbReference type="ARBA" id="ARBA00023136"/>
    </source>
</evidence>
<feature type="binding site" evidence="9">
    <location>
        <position position="81"/>
    </location>
    <ligand>
        <name>Mg(2+)</name>
        <dbReference type="ChEBI" id="CHEBI:18420"/>
        <label>2</label>
    </ligand>
</feature>
<evidence type="ECO:0000256" key="5">
    <source>
        <dbReference type="ARBA" id="ARBA00022723"/>
    </source>
</evidence>
<evidence type="ECO:0000256" key="3">
    <source>
        <dbReference type="ARBA" id="ARBA00022475"/>
    </source>
</evidence>
<organism evidence="11 12">
    <name type="scientific">Segnochrobactrum spirostomi</name>
    <dbReference type="NCBI Taxonomy" id="2608987"/>
    <lineage>
        <taxon>Bacteria</taxon>
        <taxon>Pseudomonadati</taxon>
        <taxon>Pseudomonadota</taxon>
        <taxon>Alphaproteobacteria</taxon>
        <taxon>Hyphomicrobiales</taxon>
        <taxon>Segnochrobactraceae</taxon>
        <taxon>Segnochrobactrum</taxon>
    </lineage>
</organism>
<feature type="binding site" evidence="9">
    <location>
        <position position="62"/>
    </location>
    <ligand>
        <name>Mg(2+)</name>
        <dbReference type="ChEBI" id="CHEBI:18420"/>
        <label>1</label>
    </ligand>
</feature>
<feature type="binding site" evidence="10">
    <location>
        <position position="62"/>
    </location>
    <ligand>
        <name>Mg(2+)</name>
        <dbReference type="ChEBI" id="CHEBI:18420"/>
        <label>1</label>
        <note>catalytic</note>
    </ligand>
</feature>
<dbReference type="EMBL" id="VWNA01000001">
    <property type="protein sequence ID" value="MQT11539.1"/>
    <property type="molecule type" value="Genomic_DNA"/>
</dbReference>
<feature type="binding site" evidence="9">
    <location>
        <begin position="83"/>
        <end position="86"/>
    </location>
    <ligand>
        <name>substrate</name>
    </ligand>
</feature>
<keyword evidence="7 9" id="KW-0460">Magnesium</keyword>
<dbReference type="GO" id="GO:0005886">
    <property type="term" value="C:plasma membrane"/>
    <property type="evidence" value="ECO:0007669"/>
    <property type="project" value="UniProtKB-SubCell"/>
</dbReference>
<evidence type="ECO:0000256" key="1">
    <source>
        <dbReference type="ARBA" id="ARBA00001625"/>
    </source>
</evidence>
<comment type="function">
    <text evidence="9">Converts adenosine-3',5'-bisphosphate (PAP) to AMP.</text>
</comment>
<comment type="cofactor">
    <cofactor evidence="9 10">
        <name>Mg(2+)</name>
        <dbReference type="ChEBI" id="CHEBI:18420"/>
    </cofactor>
</comment>
<keyword evidence="6 9" id="KW-0378">Hydrolase</keyword>
<dbReference type="RefSeq" id="WP_153486000.1">
    <property type="nucleotide sequence ID" value="NZ_VWNA01000001.1"/>
</dbReference>
<dbReference type="InterPro" id="IPR020550">
    <property type="entry name" value="Inositol_monophosphatase_CS"/>
</dbReference>
<keyword evidence="3 9" id="KW-1003">Cell membrane</keyword>
<dbReference type="GO" id="GO:0000287">
    <property type="term" value="F:magnesium ion binding"/>
    <property type="evidence" value="ECO:0007669"/>
    <property type="project" value="UniProtKB-UniRule"/>
</dbReference>
<feature type="binding site" evidence="9">
    <location>
        <position position="81"/>
    </location>
    <ligand>
        <name>Mg(2+)</name>
        <dbReference type="ChEBI" id="CHEBI:18420"/>
        <label>1</label>
    </ligand>
</feature>
<dbReference type="GO" id="GO:0000103">
    <property type="term" value="P:sulfate assimilation"/>
    <property type="evidence" value="ECO:0007669"/>
    <property type="project" value="TreeGrafter"/>
</dbReference>
<feature type="binding site" evidence="9">
    <location>
        <position position="211"/>
    </location>
    <ligand>
        <name>substrate</name>
    </ligand>
</feature>
<keyword evidence="12" id="KW-1185">Reference proteome</keyword>
<protein>
    <recommendedName>
        <fullName evidence="9">3'(2'),5'-bisphosphate nucleotidase CysQ</fullName>
        <ecNumber evidence="9">3.1.3.7</ecNumber>
    </recommendedName>
    <alternativeName>
        <fullName evidence="9">3'(2'),5-bisphosphonucleoside 3'(2')-phosphohydrolase</fullName>
    </alternativeName>
    <alternativeName>
        <fullName evidence="9">3'-phosphoadenosine 5'-phosphate phosphatase</fullName>
        <shortName evidence="9">PAP phosphatase</shortName>
    </alternativeName>
</protein>
<evidence type="ECO:0000256" key="7">
    <source>
        <dbReference type="ARBA" id="ARBA00022842"/>
    </source>
</evidence>
<dbReference type="GO" id="GO:0050427">
    <property type="term" value="P:3'-phosphoadenosine 5'-phosphosulfate metabolic process"/>
    <property type="evidence" value="ECO:0007669"/>
    <property type="project" value="TreeGrafter"/>
</dbReference>
<dbReference type="PRINTS" id="PR00377">
    <property type="entry name" value="IMPHPHTASES"/>
</dbReference>
<dbReference type="HAMAP" id="MF_02095">
    <property type="entry name" value="CysQ"/>
    <property type="match status" value="1"/>
</dbReference>
<sequence length="269" mass="27911">MLDGLVALALAAGTEILAIYGSAIEASDKADGSPVTAADVRAEAVIAEGLARLAPDIPVVAEEATAAGRVPATHGKFFLVDPLDGTREFLSRNGEFTVNIALVEAGRPVLGVVYAPALGEIFIGAEGEGARAGTLDDRGDIAWTDITVREPDAAGLDVLASRSHLTAETKDFIDRFKVRDLVSAGSSLKFCRLAAGDADLYPRLGRTMEWDTAAGDAVLRAAGGRTLTLDGAALLYGKRNQASDSDFANPWFVAAGLFDPLRVGAAATV</sequence>
<dbReference type="AlphaFoldDB" id="A0A6A7Y0R7"/>
<evidence type="ECO:0000256" key="9">
    <source>
        <dbReference type="HAMAP-Rule" id="MF_02095"/>
    </source>
</evidence>
<dbReference type="InterPro" id="IPR050725">
    <property type="entry name" value="CysQ/Inositol_MonoPase"/>
</dbReference>
<feature type="binding site" evidence="9">
    <location>
        <position position="211"/>
    </location>
    <ligand>
        <name>Mg(2+)</name>
        <dbReference type="ChEBI" id="CHEBI:18420"/>
        <label>2</label>
    </ligand>
</feature>
<dbReference type="CDD" id="cd01638">
    <property type="entry name" value="CysQ"/>
    <property type="match status" value="1"/>
</dbReference>
<evidence type="ECO:0000256" key="6">
    <source>
        <dbReference type="ARBA" id="ARBA00022801"/>
    </source>
</evidence>
<dbReference type="GO" id="GO:0008441">
    <property type="term" value="F:3'(2'),5'-bisphosphate nucleotidase activity"/>
    <property type="evidence" value="ECO:0007669"/>
    <property type="project" value="UniProtKB-UniRule"/>
</dbReference>
<dbReference type="PANTHER" id="PTHR43028">
    <property type="entry name" value="3'(2'),5'-BISPHOSPHATE NUCLEOTIDASE 1"/>
    <property type="match status" value="1"/>
</dbReference>
<dbReference type="NCBIfam" id="TIGR01331">
    <property type="entry name" value="bisphos_cysQ"/>
    <property type="match status" value="1"/>
</dbReference>
<dbReference type="Pfam" id="PF00459">
    <property type="entry name" value="Inositol_P"/>
    <property type="match status" value="1"/>
</dbReference>
<evidence type="ECO:0000313" key="12">
    <source>
        <dbReference type="Proteomes" id="UP000332515"/>
    </source>
</evidence>
<keyword evidence="8 9" id="KW-0472">Membrane</keyword>
<dbReference type="Gene3D" id="3.30.540.10">
    <property type="entry name" value="Fructose-1,6-Bisphosphatase, subunit A, domain 1"/>
    <property type="match status" value="1"/>
</dbReference>
<feature type="binding site" evidence="9">
    <location>
        <position position="83"/>
    </location>
    <ligand>
        <name>Mg(2+)</name>
        <dbReference type="ChEBI" id="CHEBI:18420"/>
        <label>1</label>
    </ligand>
</feature>
<reference evidence="11 12" key="1">
    <citation type="submission" date="2019-09" db="EMBL/GenBank/DDBJ databases">
        <title>Segnochrobactrum spirostomi gen. nov., sp. nov., isolated from the ciliate Spirostomum cf. yagiui and description of a novel family, Segnochrobactraceae fam. nov. within the order Rhizobiales of the class Alphaproteobacteria.</title>
        <authorList>
            <person name="Akter S."/>
            <person name="Shazib S.U.A."/>
            <person name="Shin M.K."/>
        </authorList>
    </citation>
    <scope>NUCLEOTIDE SEQUENCE [LARGE SCALE GENOMIC DNA]</scope>
    <source>
        <strain evidence="11 12">Sp-1</strain>
    </source>
</reference>
<accession>A0A6A7Y0R7</accession>
<dbReference type="PROSITE" id="PS00630">
    <property type="entry name" value="IMP_2"/>
    <property type="match status" value="1"/>
</dbReference>
<keyword evidence="4 9" id="KW-0997">Cell inner membrane</keyword>
<feature type="binding site" evidence="10">
    <location>
        <position position="211"/>
    </location>
    <ligand>
        <name>Mg(2+)</name>
        <dbReference type="ChEBI" id="CHEBI:18420"/>
        <label>1</label>
        <note>catalytic</note>
    </ligand>
</feature>
<keyword evidence="5 9" id="KW-0479">Metal-binding</keyword>
<name>A0A6A7Y0R7_9HYPH</name>
<evidence type="ECO:0000256" key="2">
    <source>
        <dbReference type="ARBA" id="ARBA00005289"/>
    </source>
</evidence>
<feature type="binding site" evidence="10">
    <location>
        <position position="81"/>
    </location>
    <ligand>
        <name>Mg(2+)</name>
        <dbReference type="ChEBI" id="CHEBI:18420"/>
        <label>1</label>
        <note>catalytic</note>
    </ligand>
</feature>
<feature type="binding site" evidence="10">
    <location>
        <position position="84"/>
    </location>
    <ligand>
        <name>Mg(2+)</name>
        <dbReference type="ChEBI" id="CHEBI:18420"/>
        <label>1</label>
        <note>catalytic</note>
    </ligand>
</feature>
<dbReference type="InterPro" id="IPR020583">
    <property type="entry name" value="Inositol_monoP_metal-BS"/>
</dbReference>
<evidence type="ECO:0000256" key="10">
    <source>
        <dbReference type="PIRSR" id="PIRSR600760-2"/>
    </source>
</evidence>
<feature type="binding site" evidence="9">
    <location>
        <position position="62"/>
    </location>
    <ligand>
        <name>substrate</name>
    </ligand>
</feature>
<comment type="similarity">
    <text evidence="2 9">Belongs to the inositol monophosphatase superfamily. CysQ family.</text>
</comment>
<dbReference type="InterPro" id="IPR006240">
    <property type="entry name" value="CysQ"/>
</dbReference>
<gene>
    <name evidence="9 11" type="primary">cysQ</name>
    <name evidence="11" type="ORF">F0357_02380</name>
</gene>
<dbReference type="PANTHER" id="PTHR43028:SF5">
    <property type="entry name" value="3'(2'),5'-BISPHOSPHATE NUCLEOTIDASE 1"/>
    <property type="match status" value="1"/>
</dbReference>
<dbReference type="Proteomes" id="UP000332515">
    <property type="component" value="Unassembled WGS sequence"/>
</dbReference>
<dbReference type="PROSITE" id="PS00629">
    <property type="entry name" value="IMP_1"/>
    <property type="match status" value="1"/>
</dbReference>
<dbReference type="EC" id="3.1.3.7" evidence="9"/>
<evidence type="ECO:0000313" key="11">
    <source>
        <dbReference type="EMBL" id="MQT11539.1"/>
    </source>
</evidence>
<feature type="binding site" evidence="9">
    <location>
        <position position="84"/>
    </location>
    <ligand>
        <name>Mg(2+)</name>
        <dbReference type="ChEBI" id="CHEBI:18420"/>
        <label>2</label>
    </ligand>
</feature>